<protein>
    <submittedName>
        <fullName evidence="2">Uncharacterized protein</fullName>
    </submittedName>
</protein>
<proteinExistence type="predicted"/>
<evidence type="ECO:0000256" key="1">
    <source>
        <dbReference type="SAM" id="MobiDB-lite"/>
    </source>
</evidence>
<dbReference type="AlphaFoldDB" id="A0A1X7SNG1"/>
<evidence type="ECO:0000313" key="2">
    <source>
        <dbReference type="EnsemblMetazoa" id="Aqu2.1.03620_001"/>
    </source>
</evidence>
<reference evidence="2" key="1">
    <citation type="submission" date="2017-05" db="UniProtKB">
        <authorList>
            <consortium name="EnsemblMetazoa"/>
        </authorList>
    </citation>
    <scope>IDENTIFICATION</scope>
</reference>
<dbReference type="EnsemblMetazoa" id="Aqu2.1.03620_001">
    <property type="protein sequence ID" value="Aqu2.1.03620_001"/>
    <property type="gene ID" value="Aqu2.1.03620"/>
</dbReference>
<organism evidence="2">
    <name type="scientific">Amphimedon queenslandica</name>
    <name type="common">Sponge</name>
    <dbReference type="NCBI Taxonomy" id="400682"/>
    <lineage>
        <taxon>Eukaryota</taxon>
        <taxon>Metazoa</taxon>
        <taxon>Porifera</taxon>
        <taxon>Demospongiae</taxon>
        <taxon>Heteroscleromorpha</taxon>
        <taxon>Haplosclerida</taxon>
        <taxon>Niphatidae</taxon>
        <taxon>Amphimedon</taxon>
    </lineage>
</organism>
<sequence length="203" mass="22995">MNIQGSQQRGKKNYDKKVFKKELKIGDWTLVRFPQEESGKQRKLSKPWHGPYRITHKTETGVTVVPIHFPESGSIQVHMSRVTPCPPKWPLGFYWYGGKRLSRGKTPSWVERLLETGVDVGSETVSDAACTSEPAGDDEVINCLDEEAVEEGQPRVDDEDIQEQGHSEDVPHENTEVEPPETAGQYNLRPRTGFPLWLVDEPD</sequence>
<feature type="compositionally biased region" description="Basic and acidic residues" evidence="1">
    <location>
        <begin position="163"/>
        <end position="175"/>
    </location>
</feature>
<dbReference type="InParanoid" id="A0A1X7SNG1"/>
<accession>A0A1X7SNG1</accession>
<name>A0A1X7SNG1_AMPQE</name>
<feature type="region of interest" description="Disordered" evidence="1">
    <location>
        <begin position="149"/>
        <end position="189"/>
    </location>
</feature>